<evidence type="ECO:0000313" key="19">
    <source>
        <dbReference type="EMBL" id="MFC5420632.1"/>
    </source>
</evidence>
<evidence type="ECO:0000256" key="12">
    <source>
        <dbReference type="ARBA" id="ARBA00034808"/>
    </source>
</evidence>
<name>A0ABW0IQQ8_9HYPH</name>
<proteinExistence type="predicted"/>
<organism evidence="19 20">
    <name type="scientific">Bosea eneae</name>
    <dbReference type="NCBI Taxonomy" id="151454"/>
    <lineage>
        <taxon>Bacteria</taxon>
        <taxon>Pseudomonadati</taxon>
        <taxon>Pseudomonadota</taxon>
        <taxon>Alphaproteobacteria</taxon>
        <taxon>Hyphomicrobiales</taxon>
        <taxon>Boseaceae</taxon>
        <taxon>Bosea</taxon>
    </lineage>
</organism>
<dbReference type="PROSITE" id="PS51217">
    <property type="entry name" value="UVRD_HELICASE_CTER"/>
    <property type="match status" value="1"/>
</dbReference>
<dbReference type="PANTHER" id="PTHR11070:SF2">
    <property type="entry name" value="ATP-DEPENDENT DNA HELICASE SRS2"/>
    <property type="match status" value="1"/>
</dbReference>
<dbReference type="NCBIfam" id="TIGR02784">
    <property type="entry name" value="addA_alphas"/>
    <property type="match status" value="1"/>
</dbReference>
<feature type="domain" description="UvrD-like helicase C-terminal" evidence="18">
    <location>
        <begin position="524"/>
        <end position="795"/>
    </location>
</feature>
<protein>
    <recommendedName>
        <fullName evidence="12">DNA 3'-5' helicase</fullName>
        <ecNumber evidence="12">5.6.2.4</ecNumber>
    </recommendedName>
    <alternativeName>
        <fullName evidence="13">DNA 3'-5' helicase II</fullName>
    </alternativeName>
</protein>
<dbReference type="InterPro" id="IPR027417">
    <property type="entry name" value="P-loop_NTPase"/>
</dbReference>
<dbReference type="RefSeq" id="WP_377799034.1">
    <property type="nucleotide sequence ID" value="NZ_JBHSLW010000018.1"/>
</dbReference>
<evidence type="ECO:0000256" key="7">
    <source>
        <dbReference type="ARBA" id="ARBA00022840"/>
    </source>
</evidence>
<keyword evidence="3" id="KW-0227">DNA damage</keyword>
<feature type="region of interest" description="Disordered" evidence="16">
    <location>
        <begin position="948"/>
        <end position="978"/>
    </location>
</feature>
<dbReference type="InterPro" id="IPR038726">
    <property type="entry name" value="PDDEXK_AddAB-type"/>
</dbReference>
<dbReference type="InterPro" id="IPR014017">
    <property type="entry name" value="DNA_helicase_UvrD-like_C"/>
</dbReference>
<evidence type="ECO:0000256" key="6">
    <source>
        <dbReference type="ARBA" id="ARBA00022839"/>
    </source>
</evidence>
<comment type="catalytic activity">
    <reaction evidence="11">
        <text>Couples ATP hydrolysis with the unwinding of duplex DNA by translocating in the 3'-5' direction.</text>
        <dbReference type="EC" id="5.6.2.4"/>
    </reaction>
</comment>
<dbReference type="Pfam" id="PF13361">
    <property type="entry name" value="UvrD_C"/>
    <property type="match status" value="1"/>
</dbReference>
<evidence type="ECO:0000256" key="4">
    <source>
        <dbReference type="ARBA" id="ARBA00022801"/>
    </source>
</evidence>
<dbReference type="EMBL" id="JBHSLW010000018">
    <property type="protein sequence ID" value="MFC5420632.1"/>
    <property type="molecule type" value="Genomic_DNA"/>
</dbReference>
<dbReference type="Gene3D" id="3.90.320.10">
    <property type="match status" value="1"/>
</dbReference>
<dbReference type="Pfam" id="PF00580">
    <property type="entry name" value="UvrD-helicase"/>
    <property type="match status" value="1"/>
</dbReference>
<keyword evidence="5 15" id="KW-0347">Helicase</keyword>
<keyword evidence="10" id="KW-0413">Isomerase</keyword>
<comment type="caution">
    <text evidence="19">The sequence shown here is derived from an EMBL/GenBank/DDBJ whole genome shotgun (WGS) entry which is preliminary data.</text>
</comment>
<evidence type="ECO:0000256" key="16">
    <source>
        <dbReference type="SAM" id="MobiDB-lite"/>
    </source>
</evidence>
<dbReference type="Pfam" id="PF12705">
    <property type="entry name" value="PDDEXK_1"/>
    <property type="match status" value="1"/>
</dbReference>
<evidence type="ECO:0000256" key="11">
    <source>
        <dbReference type="ARBA" id="ARBA00034617"/>
    </source>
</evidence>
<evidence type="ECO:0000256" key="8">
    <source>
        <dbReference type="ARBA" id="ARBA00023125"/>
    </source>
</evidence>
<evidence type="ECO:0000256" key="1">
    <source>
        <dbReference type="ARBA" id="ARBA00022722"/>
    </source>
</evidence>
<comment type="catalytic activity">
    <reaction evidence="14">
        <text>ATP + H2O = ADP + phosphate + H(+)</text>
        <dbReference type="Rhea" id="RHEA:13065"/>
        <dbReference type="ChEBI" id="CHEBI:15377"/>
        <dbReference type="ChEBI" id="CHEBI:15378"/>
        <dbReference type="ChEBI" id="CHEBI:30616"/>
        <dbReference type="ChEBI" id="CHEBI:43474"/>
        <dbReference type="ChEBI" id="CHEBI:456216"/>
        <dbReference type="EC" id="5.6.2.4"/>
    </reaction>
</comment>
<sequence>MTPAGWTIPEQTRRNQALAAQPDLSAWVSANAGSGKTHVLVNRVLRLLLDGVAPGRMLCITYTKAAAANMSNRIFRALSKWAVAKDGDLWKALKELTGELPPPSDISRARRLFAQALETPGGLKIETIHAFCTRVLQSAPFEANVPPRFEVADDLAQDELMRDARRDLLAVAEANPDGPQARALRYMAEHAAQDTFDQIMREALHQRAVFSDAEGRARQPEEIVSGLSAFLGIGPDLAAETVRERFQRDLAAVPDLERLVAAFETGSATRAKAAAAIRLALSDAPGIDPVSACRAGLLTAEGNVAQHVRGKGNSALPSDLDTALDAVAACLTTAIDQLNAITVRERSAALAVLVTHILSAYRKLKAQRSLLDYDDLIAKTRSLLDRVDPAWALYKLDAGIDHILLDEAQDTSEAQWAILRRLAEEFSSGEGARELVRPRTVFVVGDEKQSIYGFQGAAPAHFSEERRLLGRRLSEAGQRFEPISLTTSFRSAPDIMRAVDAVFAPPEHWRGLVFDGGAGPERHDTVRRASVGAVDLWPVSADDASEKPDAWTTPVDAPERRSGLVKLAARIADVLKRWSDAGRDDIGRPFKPGDVMILLRQRGALFEAIVKALKDREVPVAGRDRLTLADHPAVEDLVALGRTILLPQDDLSLAITLKAPLFGLDDDDLMRLAPERKGSLRDAFRAAAQTEPRYAAIEARLTELAEEAGRCGPFRFYAGLLGPGGGRNLALARLGPEAGDALDAFLSAALDHERRYGPSLAGFLHHIGAVATQVKRDLSASAGEVRVMTVHGSKGLEAPVVILADLGIAPGERRLPKLMAVAPPRGAQVPVWPSRRADDPAAMRRAKDAIVAQMVEEHHRLLYVALTRAEERLILCGVQAKGEAPEGSWYAMAELGLAGSEPWLRDVPAPDGDGEGRRFMVSQPGEEAAEEAVAVRAAAMPPDWLTRSAPEEAEPAPPLRPSSALSAADAQERPHDGPFLANAAAAGRLAHLLLQVLPEVPPERRASTAHALALARGGSLPEERRTRIVDDALALIAAPEFGGLFGPGSLAEVPLAGVITMGDGSRRPVQGRIDRLAVGESAVLIADFKTAARPPQDASALPAATLAQLAVYRRLISQIYPGRRVRTVAIYTASLKPLEPSPELLDAALAAMTAPSLRA</sequence>
<keyword evidence="20" id="KW-1185">Reference proteome</keyword>
<keyword evidence="1" id="KW-0540">Nuclease</keyword>
<dbReference type="PROSITE" id="PS51198">
    <property type="entry name" value="UVRD_HELICASE_ATP_BIND"/>
    <property type="match status" value="1"/>
</dbReference>
<dbReference type="Gene3D" id="3.40.50.300">
    <property type="entry name" value="P-loop containing nucleotide triphosphate hydrolases"/>
    <property type="match status" value="4"/>
</dbReference>
<feature type="binding site" evidence="15">
    <location>
        <begin position="30"/>
        <end position="37"/>
    </location>
    <ligand>
        <name>ATP</name>
        <dbReference type="ChEBI" id="CHEBI:30616"/>
    </ligand>
</feature>
<evidence type="ECO:0000259" key="18">
    <source>
        <dbReference type="PROSITE" id="PS51217"/>
    </source>
</evidence>
<feature type="domain" description="UvrD-like helicase ATP-binding" evidence="17">
    <location>
        <begin position="9"/>
        <end position="492"/>
    </location>
</feature>
<evidence type="ECO:0000256" key="10">
    <source>
        <dbReference type="ARBA" id="ARBA00023235"/>
    </source>
</evidence>
<dbReference type="Proteomes" id="UP001596053">
    <property type="component" value="Unassembled WGS sequence"/>
</dbReference>
<keyword evidence="2 15" id="KW-0547">Nucleotide-binding</keyword>
<dbReference type="PANTHER" id="PTHR11070">
    <property type="entry name" value="UVRD / RECB / PCRA DNA HELICASE FAMILY MEMBER"/>
    <property type="match status" value="1"/>
</dbReference>
<evidence type="ECO:0000256" key="9">
    <source>
        <dbReference type="ARBA" id="ARBA00023204"/>
    </source>
</evidence>
<keyword evidence="6" id="KW-0269">Exonuclease</keyword>
<dbReference type="InterPro" id="IPR014016">
    <property type="entry name" value="UvrD-like_ATP-bd"/>
</dbReference>
<gene>
    <name evidence="19" type="primary">addA</name>
    <name evidence="19" type="ORF">ACFPOB_13785</name>
</gene>
<keyword evidence="4 15" id="KW-0378">Hydrolase</keyword>
<evidence type="ECO:0000313" key="20">
    <source>
        <dbReference type="Proteomes" id="UP001596053"/>
    </source>
</evidence>
<evidence type="ECO:0000256" key="5">
    <source>
        <dbReference type="ARBA" id="ARBA00022806"/>
    </source>
</evidence>
<dbReference type="InterPro" id="IPR014151">
    <property type="entry name" value="DNA_helicase_AddA"/>
</dbReference>
<keyword evidence="7 15" id="KW-0067">ATP-binding</keyword>
<dbReference type="InterPro" id="IPR011604">
    <property type="entry name" value="PDDEXK-like_dom_sf"/>
</dbReference>
<dbReference type="SUPFAM" id="SSF52540">
    <property type="entry name" value="P-loop containing nucleoside triphosphate hydrolases"/>
    <property type="match status" value="1"/>
</dbReference>
<keyword evidence="8" id="KW-0238">DNA-binding</keyword>
<accession>A0ABW0IQQ8</accession>
<dbReference type="EC" id="5.6.2.4" evidence="12"/>
<evidence type="ECO:0000256" key="13">
    <source>
        <dbReference type="ARBA" id="ARBA00034923"/>
    </source>
</evidence>
<evidence type="ECO:0000256" key="15">
    <source>
        <dbReference type="PROSITE-ProRule" id="PRU00560"/>
    </source>
</evidence>
<dbReference type="GO" id="GO:0004386">
    <property type="term" value="F:helicase activity"/>
    <property type="evidence" value="ECO:0007669"/>
    <property type="project" value="UniProtKB-KW"/>
</dbReference>
<dbReference type="InterPro" id="IPR000212">
    <property type="entry name" value="DNA_helicase_UvrD/REP"/>
</dbReference>
<keyword evidence="9" id="KW-0234">DNA repair</keyword>
<evidence type="ECO:0000256" key="3">
    <source>
        <dbReference type="ARBA" id="ARBA00022763"/>
    </source>
</evidence>
<evidence type="ECO:0000256" key="2">
    <source>
        <dbReference type="ARBA" id="ARBA00022741"/>
    </source>
</evidence>
<evidence type="ECO:0000256" key="14">
    <source>
        <dbReference type="ARBA" id="ARBA00048988"/>
    </source>
</evidence>
<reference evidence="20" key="1">
    <citation type="journal article" date="2019" name="Int. J. Syst. Evol. Microbiol.">
        <title>The Global Catalogue of Microorganisms (GCM) 10K type strain sequencing project: providing services to taxonomists for standard genome sequencing and annotation.</title>
        <authorList>
            <consortium name="The Broad Institute Genomics Platform"/>
            <consortium name="The Broad Institute Genome Sequencing Center for Infectious Disease"/>
            <person name="Wu L."/>
            <person name="Ma J."/>
        </authorList>
    </citation>
    <scope>NUCLEOTIDE SEQUENCE [LARGE SCALE GENOMIC DNA]</scope>
    <source>
        <strain evidence="20">NCAIM B.01391</strain>
    </source>
</reference>
<evidence type="ECO:0000259" key="17">
    <source>
        <dbReference type="PROSITE" id="PS51198"/>
    </source>
</evidence>